<name>A0AAW1TIC8_9CHLO</name>
<gene>
    <name evidence="1" type="ORF">WJX84_006556</name>
</gene>
<protein>
    <submittedName>
        <fullName evidence="1">Uncharacterized protein</fullName>
    </submittedName>
</protein>
<evidence type="ECO:0000313" key="2">
    <source>
        <dbReference type="Proteomes" id="UP001485043"/>
    </source>
</evidence>
<evidence type="ECO:0000313" key="1">
    <source>
        <dbReference type="EMBL" id="KAK9868356.1"/>
    </source>
</evidence>
<reference evidence="1 2" key="1">
    <citation type="journal article" date="2024" name="Nat. Commun.">
        <title>Phylogenomics reveals the evolutionary origins of lichenization in chlorophyte algae.</title>
        <authorList>
            <person name="Puginier C."/>
            <person name="Libourel C."/>
            <person name="Otte J."/>
            <person name="Skaloud P."/>
            <person name="Haon M."/>
            <person name="Grisel S."/>
            <person name="Petersen M."/>
            <person name="Berrin J.G."/>
            <person name="Delaux P.M."/>
            <person name="Dal Grande F."/>
            <person name="Keller J."/>
        </authorList>
    </citation>
    <scope>NUCLEOTIDE SEQUENCE [LARGE SCALE GENOMIC DNA]</scope>
    <source>
        <strain evidence="1 2">SAG 2523</strain>
    </source>
</reference>
<keyword evidence="2" id="KW-1185">Reference proteome</keyword>
<sequence length="103" mass="11028">MRDRAKPLDPTSEPVEGTYGVRLTGRYLLAGLRSAGNTFRPVRPSPPPGSHLVAPKLHARSADWWLRRDSTGFLGSAGVPSLGADVRSSLCESCSRDHSALAC</sequence>
<dbReference type="Proteomes" id="UP001485043">
    <property type="component" value="Unassembled WGS sequence"/>
</dbReference>
<organism evidence="1 2">
    <name type="scientific">Apatococcus fuscideae</name>
    <dbReference type="NCBI Taxonomy" id="2026836"/>
    <lineage>
        <taxon>Eukaryota</taxon>
        <taxon>Viridiplantae</taxon>
        <taxon>Chlorophyta</taxon>
        <taxon>core chlorophytes</taxon>
        <taxon>Trebouxiophyceae</taxon>
        <taxon>Chlorellales</taxon>
        <taxon>Chlorellaceae</taxon>
        <taxon>Apatococcus</taxon>
    </lineage>
</organism>
<accession>A0AAW1TIC8</accession>
<dbReference type="AlphaFoldDB" id="A0AAW1TIC8"/>
<proteinExistence type="predicted"/>
<dbReference type="EMBL" id="JALJOV010000033">
    <property type="protein sequence ID" value="KAK9868356.1"/>
    <property type="molecule type" value="Genomic_DNA"/>
</dbReference>
<comment type="caution">
    <text evidence="1">The sequence shown here is derived from an EMBL/GenBank/DDBJ whole genome shotgun (WGS) entry which is preliminary data.</text>
</comment>